<feature type="non-terminal residue" evidence="4">
    <location>
        <position position="135"/>
    </location>
</feature>
<sequence length="135" mass="15486">YPEGLCPGWSIVVKGTSLQQLSITSFSLCLNLLCDPGDQIVLHFNPRFSSFRIVHNSFLANHCRKEEVNNTFPFEAKELFQVTWCHPMGLLEAIFTDEYKILQYKHCQRQPSTITTLQILNDITVSSVQLTRQPL</sequence>
<reference evidence="4 5" key="1">
    <citation type="submission" date="2019-09" db="EMBL/GenBank/DDBJ databases">
        <title>Bird 10,000 Genomes (B10K) Project - Family phase.</title>
        <authorList>
            <person name="Zhang G."/>
        </authorList>
    </citation>
    <scope>NUCLEOTIDE SEQUENCE [LARGE SCALE GENOMIC DNA]</scope>
    <source>
        <strain evidence="4">B10K-DU-002-35</strain>
        <tissue evidence="4">Muscle</tissue>
    </source>
</reference>
<dbReference type="Proteomes" id="UP000565785">
    <property type="component" value="Unassembled WGS sequence"/>
</dbReference>
<proteinExistence type="predicted"/>
<dbReference type="AlphaFoldDB" id="A0A7L1N466"/>
<feature type="non-terminal residue" evidence="4">
    <location>
        <position position="1"/>
    </location>
</feature>
<keyword evidence="1 2" id="KW-0430">Lectin</keyword>
<evidence type="ECO:0000256" key="2">
    <source>
        <dbReference type="RuleBase" id="RU102079"/>
    </source>
</evidence>
<name>A0A7L1N466_RHICY</name>
<dbReference type="EMBL" id="VXBP01002815">
    <property type="protein sequence ID" value="NXN94600.1"/>
    <property type="molecule type" value="Genomic_DNA"/>
</dbReference>
<keyword evidence="5" id="KW-1185">Reference proteome</keyword>
<dbReference type="SMART" id="SM00908">
    <property type="entry name" value="Gal-bind_lectin"/>
    <property type="match status" value="1"/>
</dbReference>
<dbReference type="CDD" id="cd00070">
    <property type="entry name" value="GLECT"/>
    <property type="match status" value="1"/>
</dbReference>
<dbReference type="InterPro" id="IPR013320">
    <property type="entry name" value="ConA-like_dom_sf"/>
</dbReference>
<feature type="domain" description="Galectin" evidence="3">
    <location>
        <begin position="1"/>
        <end position="131"/>
    </location>
</feature>
<dbReference type="PANTHER" id="PTHR11346">
    <property type="entry name" value="GALECTIN"/>
    <property type="match status" value="1"/>
</dbReference>
<accession>A0A7L1N466</accession>
<dbReference type="SUPFAM" id="SSF49899">
    <property type="entry name" value="Concanavalin A-like lectins/glucanases"/>
    <property type="match status" value="1"/>
</dbReference>
<dbReference type="Pfam" id="PF00337">
    <property type="entry name" value="Gal-bind_lectin"/>
    <property type="match status" value="1"/>
</dbReference>
<evidence type="ECO:0000313" key="5">
    <source>
        <dbReference type="Proteomes" id="UP000565785"/>
    </source>
</evidence>
<dbReference type="PANTHER" id="PTHR11346:SF21">
    <property type="entry name" value="GRIFIN"/>
    <property type="match status" value="1"/>
</dbReference>
<dbReference type="GO" id="GO:0030246">
    <property type="term" value="F:carbohydrate binding"/>
    <property type="evidence" value="ECO:0007669"/>
    <property type="project" value="UniProtKB-UniRule"/>
</dbReference>
<dbReference type="OrthoDB" id="8112755at2759"/>
<comment type="caution">
    <text evidence="4">The sequence shown here is derived from an EMBL/GenBank/DDBJ whole genome shotgun (WGS) entry which is preliminary data.</text>
</comment>
<dbReference type="InterPro" id="IPR044156">
    <property type="entry name" value="Galectin-like"/>
</dbReference>
<dbReference type="InterPro" id="IPR001079">
    <property type="entry name" value="Galectin_CRD"/>
</dbReference>
<gene>
    <name evidence="4" type="primary">Grifin</name>
    <name evidence="4" type="ORF">RHICYA_R06270</name>
</gene>
<evidence type="ECO:0000259" key="3">
    <source>
        <dbReference type="PROSITE" id="PS51304"/>
    </source>
</evidence>
<dbReference type="Gene3D" id="2.60.120.200">
    <property type="match status" value="1"/>
</dbReference>
<organism evidence="4 5">
    <name type="scientific">Rhinopomastus cyanomelas</name>
    <name type="common">Common scimitarbill</name>
    <dbReference type="NCBI Taxonomy" id="113115"/>
    <lineage>
        <taxon>Eukaryota</taxon>
        <taxon>Metazoa</taxon>
        <taxon>Chordata</taxon>
        <taxon>Craniata</taxon>
        <taxon>Vertebrata</taxon>
        <taxon>Euteleostomi</taxon>
        <taxon>Archelosauria</taxon>
        <taxon>Archosauria</taxon>
        <taxon>Dinosauria</taxon>
        <taxon>Saurischia</taxon>
        <taxon>Theropoda</taxon>
        <taxon>Coelurosauria</taxon>
        <taxon>Aves</taxon>
        <taxon>Neognathae</taxon>
        <taxon>Neoaves</taxon>
        <taxon>Telluraves</taxon>
        <taxon>Coraciimorphae</taxon>
        <taxon>Bucerotiformes</taxon>
        <taxon>Rhinopomastidae</taxon>
        <taxon>Rhinopomastus</taxon>
    </lineage>
</organism>
<evidence type="ECO:0000313" key="4">
    <source>
        <dbReference type="EMBL" id="NXN94600.1"/>
    </source>
</evidence>
<protein>
    <recommendedName>
        <fullName evidence="2">Galectin</fullName>
    </recommendedName>
</protein>
<evidence type="ECO:0000256" key="1">
    <source>
        <dbReference type="ARBA" id="ARBA00022734"/>
    </source>
</evidence>
<dbReference type="SMART" id="SM00276">
    <property type="entry name" value="GLECT"/>
    <property type="match status" value="1"/>
</dbReference>
<dbReference type="PROSITE" id="PS51304">
    <property type="entry name" value="GALECTIN"/>
    <property type="match status" value="1"/>
</dbReference>